<dbReference type="GO" id="GO:0004497">
    <property type="term" value="F:monooxygenase activity"/>
    <property type="evidence" value="ECO:0007669"/>
    <property type="project" value="UniProtKB-KW"/>
</dbReference>
<dbReference type="CDD" id="cd11072">
    <property type="entry name" value="CYP71-like"/>
    <property type="match status" value="1"/>
</dbReference>
<comment type="cofactor">
    <cofactor evidence="4">
        <name>heme</name>
        <dbReference type="ChEBI" id="CHEBI:30413"/>
    </cofactor>
</comment>
<dbReference type="SUPFAM" id="SSF48264">
    <property type="entry name" value="Cytochrome P450"/>
    <property type="match status" value="1"/>
</dbReference>
<dbReference type="PANTHER" id="PTHR47955">
    <property type="entry name" value="CYTOCHROME P450 FAMILY 71 PROTEIN"/>
    <property type="match status" value="1"/>
</dbReference>
<dbReference type="PANTHER" id="PTHR47955:SF15">
    <property type="entry name" value="CYTOCHROME P450 71A2-LIKE"/>
    <property type="match status" value="1"/>
</dbReference>
<feature type="binding site" description="axial binding residue" evidence="4">
    <location>
        <position position="457"/>
    </location>
    <ligand>
        <name>heme</name>
        <dbReference type="ChEBI" id="CHEBI:30413"/>
    </ligand>
    <ligandPart>
        <name>Fe</name>
        <dbReference type="ChEBI" id="CHEBI:18248"/>
    </ligandPart>
</feature>
<evidence type="ECO:0000256" key="6">
    <source>
        <dbReference type="SAM" id="Phobius"/>
    </source>
</evidence>
<dbReference type="InterPro" id="IPR002401">
    <property type="entry name" value="Cyt_P450_E_grp-I"/>
</dbReference>
<dbReference type="GO" id="GO:0020037">
    <property type="term" value="F:heme binding"/>
    <property type="evidence" value="ECO:0007669"/>
    <property type="project" value="InterPro"/>
</dbReference>
<protein>
    <recommendedName>
        <fullName evidence="9">Cytochrome P450</fullName>
    </recommendedName>
</protein>
<keyword evidence="4 5" id="KW-0349">Heme</keyword>
<dbReference type="Pfam" id="PF00067">
    <property type="entry name" value="p450"/>
    <property type="match status" value="1"/>
</dbReference>
<dbReference type="Gene3D" id="1.10.630.10">
    <property type="entry name" value="Cytochrome P450"/>
    <property type="match status" value="1"/>
</dbReference>
<evidence type="ECO:0000313" key="8">
    <source>
        <dbReference type="Proteomes" id="UP000230069"/>
    </source>
</evidence>
<dbReference type="STRING" id="218851.A0A2G5E4T3"/>
<keyword evidence="2 4" id="KW-0479">Metal-binding</keyword>
<dbReference type="EMBL" id="KZ305029">
    <property type="protein sequence ID" value="PIA50763.1"/>
    <property type="molecule type" value="Genomic_DNA"/>
</dbReference>
<keyword evidence="5" id="KW-0503">Monooxygenase</keyword>
<sequence>MALSMLQLPKWLDQQTLLVDHSFALCCIFIFFTLFIVWLANQYSTRKLIKNLPPSPPKLPIIGNLHQLGSLLHHHIHILSEKYGPFMLLHLGSVPTLVISSGDMAREIKVTHEIAFANRPRTIAMNMLLYGCTDIVFSPYGEHWARLRKISAMELLSNRMVQSFRYIREEETALLIQKITSSSSAKSPVNLTELLKTLSNDIICRCALGRKHGGEDGKTNRADLAGECVKMMSTLCVGDLFPRFGWIDKMTGMTGKIQKLSKDVDTYFDQIIDEHIIQKNNDDPHYNKDFIDVLLQIQKGDINFTRENIKALILDMFIGGTDTTYTTIEWTIAELVQNPNVMRKAQEEVRKVVGTKMKVEEDDIQKMEYLKLVVKESTRLHPAAGFNVVESAKATNVNGFQVPAKTPVFINYWSIQRNSKSWERPEEFIPERFSNNAVDSVGQDFNFAPFGVGRRICPGKSFALSVVESTIANLIYWFDWKTVGGEKLDMSEAFESTICLKMPVHLVAVPHFC</sequence>
<evidence type="ECO:0000256" key="5">
    <source>
        <dbReference type="RuleBase" id="RU000461"/>
    </source>
</evidence>
<dbReference type="InterPro" id="IPR036396">
    <property type="entry name" value="Cyt_P450_sf"/>
</dbReference>
<dbReference type="GO" id="GO:0005506">
    <property type="term" value="F:iron ion binding"/>
    <property type="evidence" value="ECO:0007669"/>
    <property type="project" value="InterPro"/>
</dbReference>
<proteinExistence type="inferred from homology"/>
<keyword evidence="6" id="KW-0472">Membrane</keyword>
<name>A0A2G5E4T3_AQUCA</name>
<evidence type="ECO:0000313" key="7">
    <source>
        <dbReference type="EMBL" id="PIA50763.1"/>
    </source>
</evidence>
<comment type="similarity">
    <text evidence="1 5">Belongs to the cytochrome P450 family.</text>
</comment>
<dbReference type="OrthoDB" id="548633at2759"/>
<accession>A0A2G5E4T3</accession>
<dbReference type="PROSITE" id="PS00086">
    <property type="entry name" value="CYTOCHROME_P450"/>
    <property type="match status" value="1"/>
</dbReference>
<dbReference type="InterPro" id="IPR001128">
    <property type="entry name" value="Cyt_P450"/>
</dbReference>
<dbReference type="FunFam" id="1.10.630.10:FF:000011">
    <property type="entry name" value="Cytochrome P450 83B1"/>
    <property type="match status" value="1"/>
</dbReference>
<keyword evidence="8" id="KW-1185">Reference proteome</keyword>
<gene>
    <name evidence="7" type="ORF">AQUCO_01200182v1</name>
</gene>
<keyword evidence="6" id="KW-0812">Transmembrane</keyword>
<reference evidence="7 8" key="1">
    <citation type="submission" date="2017-09" db="EMBL/GenBank/DDBJ databases">
        <title>WGS assembly of Aquilegia coerulea Goldsmith.</title>
        <authorList>
            <person name="Hodges S."/>
            <person name="Kramer E."/>
            <person name="Nordborg M."/>
            <person name="Tomkins J."/>
            <person name="Borevitz J."/>
            <person name="Derieg N."/>
            <person name="Yan J."/>
            <person name="Mihaltcheva S."/>
            <person name="Hayes R.D."/>
            <person name="Rokhsar D."/>
        </authorList>
    </citation>
    <scope>NUCLEOTIDE SEQUENCE [LARGE SCALE GENOMIC DNA]</scope>
    <source>
        <strain evidence="8">cv. Goldsmith</strain>
    </source>
</reference>
<keyword evidence="5" id="KW-0560">Oxidoreductase</keyword>
<feature type="transmembrane region" description="Helical" evidence="6">
    <location>
        <begin position="20"/>
        <end position="40"/>
    </location>
</feature>
<dbReference type="AlphaFoldDB" id="A0A2G5E4T3"/>
<evidence type="ECO:0000256" key="1">
    <source>
        <dbReference type="ARBA" id="ARBA00010617"/>
    </source>
</evidence>
<evidence type="ECO:0000256" key="3">
    <source>
        <dbReference type="ARBA" id="ARBA00023004"/>
    </source>
</evidence>
<keyword evidence="6" id="KW-1133">Transmembrane helix</keyword>
<organism evidence="7 8">
    <name type="scientific">Aquilegia coerulea</name>
    <name type="common">Rocky mountain columbine</name>
    <dbReference type="NCBI Taxonomy" id="218851"/>
    <lineage>
        <taxon>Eukaryota</taxon>
        <taxon>Viridiplantae</taxon>
        <taxon>Streptophyta</taxon>
        <taxon>Embryophyta</taxon>
        <taxon>Tracheophyta</taxon>
        <taxon>Spermatophyta</taxon>
        <taxon>Magnoliopsida</taxon>
        <taxon>Ranunculales</taxon>
        <taxon>Ranunculaceae</taxon>
        <taxon>Thalictroideae</taxon>
        <taxon>Aquilegia</taxon>
    </lineage>
</organism>
<dbReference type="Proteomes" id="UP000230069">
    <property type="component" value="Unassembled WGS sequence"/>
</dbReference>
<dbReference type="GO" id="GO:0016705">
    <property type="term" value="F:oxidoreductase activity, acting on paired donors, with incorporation or reduction of molecular oxygen"/>
    <property type="evidence" value="ECO:0007669"/>
    <property type="project" value="InterPro"/>
</dbReference>
<evidence type="ECO:0000256" key="2">
    <source>
        <dbReference type="ARBA" id="ARBA00022723"/>
    </source>
</evidence>
<dbReference type="InParanoid" id="A0A2G5E4T3"/>
<dbReference type="PRINTS" id="PR00385">
    <property type="entry name" value="P450"/>
</dbReference>
<dbReference type="InterPro" id="IPR017972">
    <property type="entry name" value="Cyt_P450_CS"/>
</dbReference>
<dbReference type="GO" id="GO:0044550">
    <property type="term" value="P:secondary metabolite biosynthetic process"/>
    <property type="evidence" value="ECO:0007669"/>
    <property type="project" value="UniProtKB-ARBA"/>
</dbReference>
<dbReference type="PRINTS" id="PR00463">
    <property type="entry name" value="EP450I"/>
</dbReference>
<evidence type="ECO:0000256" key="4">
    <source>
        <dbReference type="PIRSR" id="PIRSR602401-1"/>
    </source>
</evidence>
<evidence type="ECO:0008006" key="9">
    <source>
        <dbReference type="Google" id="ProtNLM"/>
    </source>
</evidence>
<keyword evidence="3 4" id="KW-0408">Iron</keyword>